<reference evidence="2 3" key="1">
    <citation type="submission" date="2007-08" db="EMBL/GenBank/DDBJ databases">
        <authorList>
            <consortium name="The Citrobacter koseri Genome Sequencing Project"/>
            <person name="McClelland M."/>
            <person name="Sanderson E.K."/>
            <person name="Porwollik S."/>
            <person name="Spieth J."/>
            <person name="Clifton W.S."/>
            <person name="Latreille P."/>
            <person name="Courtney L."/>
            <person name="Wang C."/>
            <person name="Pepin K."/>
            <person name="Bhonagiri V."/>
            <person name="Nash W."/>
            <person name="Johnson M."/>
            <person name="Thiruvilangam P."/>
            <person name="Wilson R."/>
        </authorList>
    </citation>
    <scope>NUCLEOTIDE SEQUENCE [LARGE SCALE GENOMIC DNA]</scope>
    <source>
        <strain evidence="3">ATCC BAA-895 / CDC 4225-83 / SGSC4696</strain>
    </source>
</reference>
<keyword evidence="3" id="KW-1185">Reference proteome</keyword>
<keyword evidence="1" id="KW-1133">Transmembrane helix</keyword>
<dbReference type="AntiFam" id="ANF00016">
    <property type="entry name" value="tRNA translation"/>
</dbReference>
<keyword evidence="1" id="KW-0812">Transmembrane</keyword>
<name>A8AFB8_CITK8</name>
<protein>
    <submittedName>
        <fullName evidence="2">Uncharacterized protein</fullName>
    </submittedName>
</protein>
<evidence type="ECO:0000256" key="1">
    <source>
        <dbReference type="SAM" id="Phobius"/>
    </source>
</evidence>
<organism evidence="2 3">
    <name type="scientific">Citrobacter koseri (strain ATCC BAA-895 / CDC 4225-83 / SGSC4696)</name>
    <dbReference type="NCBI Taxonomy" id="290338"/>
    <lineage>
        <taxon>Bacteria</taxon>
        <taxon>Pseudomonadati</taxon>
        <taxon>Pseudomonadota</taxon>
        <taxon>Gammaproteobacteria</taxon>
        <taxon>Enterobacterales</taxon>
        <taxon>Enterobacteriaceae</taxon>
        <taxon>Citrobacter</taxon>
    </lineage>
</organism>
<keyword evidence="1" id="KW-0472">Membrane</keyword>
<evidence type="ECO:0000313" key="3">
    <source>
        <dbReference type="Proteomes" id="UP000008148"/>
    </source>
</evidence>
<proteinExistence type="predicted"/>
<accession>A8AFB8</accession>
<dbReference type="HOGENOM" id="CLU_2631802_0_0_6"/>
<feature type="transmembrane region" description="Helical" evidence="1">
    <location>
        <begin position="20"/>
        <end position="41"/>
    </location>
</feature>
<dbReference type="KEGG" id="cko:CKO_01038"/>
<dbReference type="EMBL" id="CP000822">
    <property type="protein sequence ID" value="ABV12181.1"/>
    <property type="molecule type" value="Genomic_DNA"/>
</dbReference>
<gene>
    <name evidence="2" type="ordered locus">CKO_01038</name>
</gene>
<dbReference type="Proteomes" id="UP000008148">
    <property type="component" value="Chromosome"/>
</dbReference>
<evidence type="ECO:0000313" key="2">
    <source>
        <dbReference type="EMBL" id="ABV12181.1"/>
    </source>
</evidence>
<sequence length="77" mass="8207">MADKIISEQMTDTKKPPGGGFTTLLIALIILVFPMVPGVGLEPTQRERRGILNPLCLPIPPSGLGKKVEARSGVEPD</sequence>
<dbReference type="AlphaFoldDB" id="A8AFB8"/>